<proteinExistence type="predicted"/>
<dbReference type="Proteomes" id="UP000823775">
    <property type="component" value="Unassembled WGS sequence"/>
</dbReference>
<keyword evidence="1" id="KW-0812">Transmembrane</keyword>
<dbReference type="EMBL" id="JACEIK010010274">
    <property type="protein sequence ID" value="MCE3215094.1"/>
    <property type="molecule type" value="Genomic_DNA"/>
</dbReference>
<name>A0ABS8WU28_DATST</name>
<reference evidence="2 3" key="1">
    <citation type="journal article" date="2021" name="BMC Genomics">
        <title>Datura genome reveals duplications of psychoactive alkaloid biosynthetic genes and high mutation rate following tissue culture.</title>
        <authorList>
            <person name="Rajewski A."/>
            <person name="Carter-House D."/>
            <person name="Stajich J."/>
            <person name="Litt A."/>
        </authorList>
    </citation>
    <scope>NUCLEOTIDE SEQUENCE [LARGE SCALE GENOMIC DNA]</scope>
    <source>
        <strain evidence="2">AR-01</strain>
    </source>
</reference>
<feature type="transmembrane region" description="Helical" evidence="1">
    <location>
        <begin position="6"/>
        <end position="29"/>
    </location>
</feature>
<organism evidence="2 3">
    <name type="scientific">Datura stramonium</name>
    <name type="common">Jimsonweed</name>
    <name type="synonym">Common thornapple</name>
    <dbReference type="NCBI Taxonomy" id="4076"/>
    <lineage>
        <taxon>Eukaryota</taxon>
        <taxon>Viridiplantae</taxon>
        <taxon>Streptophyta</taxon>
        <taxon>Embryophyta</taxon>
        <taxon>Tracheophyta</taxon>
        <taxon>Spermatophyta</taxon>
        <taxon>Magnoliopsida</taxon>
        <taxon>eudicotyledons</taxon>
        <taxon>Gunneridae</taxon>
        <taxon>Pentapetalae</taxon>
        <taxon>asterids</taxon>
        <taxon>lamiids</taxon>
        <taxon>Solanales</taxon>
        <taxon>Solanaceae</taxon>
        <taxon>Solanoideae</taxon>
        <taxon>Datureae</taxon>
        <taxon>Datura</taxon>
    </lineage>
</organism>
<accession>A0ABS8WU28</accession>
<evidence type="ECO:0000256" key="1">
    <source>
        <dbReference type="SAM" id="Phobius"/>
    </source>
</evidence>
<keyword evidence="1" id="KW-1133">Transmembrane helix</keyword>
<keyword evidence="1" id="KW-0472">Membrane</keyword>
<evidence type="ECO:0000313" key="2">
    <source>
        <dbReference type="EMBL" id="MCE3215094.1"/>
    </source>
</evidence>
<evidence type="ECO:0000313" key="3">
    <source>
        <dbReference type="Proteomes" id="UP000823775"/>
    </source>
</evidence>
<keyword evidence="3" id="KW-1185">Reference proteome</keyword>
<comment type="caution">
    <text evidence="2">The sequence shown here is derived from an EMBL/GenBank/DDBJ whole genome shotgun (WGS) entry which is preliminary data.</text>
</comment>
<gene>
    <name evidence="2" type="ORF">HAX54_000795</name>
</gene>
<protein>
    <submittedName>
        <fullName evidence="2">Uncharacterized protein</fullName>
    </submittedName>
</protein>
<sequence>MSRGVSWAIYLNLFWALTVLGSVLASMILKFLKQGGTMVTCEMSKETDNCIYFVIYIQGKSQASHFHVLPVKKWLYGAYLRQVLAQRWMKFQTKLQSASATGISFGPMLLDRGRLKYKLEVAPFDDFHAALEKAMGKRGSQPKQVLKF</sequence>